<feature type="compositionally biased region" description="Basic and acidic residues" evidence="1">
    <location>
        <begin position="76"/>
        <end position="105"/>
    </location>
</feature>
<protein>
    <submittedName>
        <fullName evidence="2">Uncharacterized protein</fullName>
    </submittedName>
</protein>
<evidence type="ECO:0000313" key="2">
    <source>
        <dbReference type="EMBL" id="OJJ85036.1"/>
    </source>
</evidence>
<dbReference type="AlphaFoldDB" id="A0A1L9VM85"/>
<evidence type="ECO:0000313" key="3">
    <source>
        <dbReference type="Proteomes" id="UP000184300"/>
    </source>
</evidence>
<evidence type="ECO:0000256" key="1">
    <source>
        <dbReference type="SAM" id="MobiDB-lite"/>
    </source>
</evidence>
<feature type="compositionally biased region" description="Polar residues" evidence="1">
    <location>
        <begin position="1"/>
        <end position="10"/>
    </location>
</feature>
<accession>A0A1L9VM85</accession>
<proteinExistence type="predicted"/>
<keyword evidence="3" id="KW-1185">Reference proteome</keyword>
<dbReference type="GeneID" id="34462623"/>
<dbReference type="VEuPathDB" id="FungiDB:ASPGLDRAFT_46015"/>
<dbReference type="Proteomes" id="UP000184300">
    <property type="component" value="Unassembled WGS sequence"/>
</dbReference>
<dbReference type="EMBL" id="KV878895">
    <property type="protein sequence ID" value="OJJ85036.1"/>
    <property type="molecule type" value="Genomic_DNA"/>
</dbReference>
<feature type="non-terminal residue" evidence="2">
    <location>
        <position position="180"/>
    </location>
</feature>
<reference evidence="3" key="1">
    <citation type="journal article" date="2017" name="Genome Biol.">
        <title>Comparative genomics reveals high biological diversity and specific adaptations in the industrially and medically important fungal genus Aspergillus.</title>
        <authorList>
            <person name="de Vries R.P."/>
            <person name="Riley R."/>
            <person name="Wiebenga A."/>
            <person name="Aguilar-Osorio G."/>
            <person name="Amillis S."/>
            <person name="Uchima C.A."/>
            <person name="Anderluh G."/>
            <person name="Asadollahi M."/>
            <person name="Askin M."/>
            <person name="Barry K."/>
            <person name="Battaglia E."/>
            <person name="Bayram O."/>
            <person name="Benocci T."/>
            <person name="Braus-Stromeyer S.A."/>
            <person name="Caldana C."/>
            <person name="Canovas D."/>
            <person name="Cerqueira G.C."/>
            <person name="Chen F."/>
            <person name="Chen W."/>
            <person name="Choi C."/>
            <person name="Clum A."/>
            <person name="Dos Santos R.A."/>
            <person name="Damasio A.R."/>
            <person name="Diallinas G."/>
            <person name="Emri T."/>
            <person name="Fekete E."/>
            <person name="Flipphi M."/>
            <person name="Freyberg S."/>
            <person name="Gallo A."/>
            <person name="Gournas C."/>
            <person name="Habgood R."/>
            <person name="Hainaut M."/>
            <person name="Harispe M.L."/>
            <person name="Henrissat B."/>
            <person name="Hilden K.S."/>
            <person name="Hope R."/>
            <person name="Hossain A."/>
            <person name="Karabika E."/>
            <person name="Karaffa L."/>
            <person name="Karanyi Z."/>
            <person name="Krasevec N."/>
            <person name="Kuo A."/>
            <person name="Kusch H."/>
            <person name="LaButti K."/>
            <person name="Lagendijk E.L."/>
            <person name="Lapidus A."/>
            <person name="Levasseur A."/>
            <person name="Lindquist E."/>
            <person name="Lipzen A."/>
            <person name="Logrieco A.F."/>
            <person name="MacCabe A."/>
            <person name="Maekelae M.R."/>
            <person name="Malavazi I."/>
            <person name="Melin P."/>
            <person name="Meyer V."/>
            <person name="Mielnichuk N."/>
            <person name="Miskei M."/>
            <person name="Molnar A.P."/>
            <person name="Mule G."/>
            <person name="Ngan C.Y."/>
            <person name="Orejas M."/>
            <person name="Orosz E."/>
            <person name="Ouedraogo J.P."/>
            <person name="Overkamp K.M."/>
            <person name="Park H.-S."/>
            <person name="Perrone G."/>
            <person name="Piumi F."/>
            <person name="Punt P.J."/>
            <person name="Ram A.F."/>
            <person name="Ramon A."/>
            <person name="Rauscher S."/>
            <person name="Record E."/>
            <person name="Riano-Pachon D.M."/>
            <person name="Robert V."/>
            <person name="Roehrig J."/>
            <person name="Ruller R."/>
            <person name="Salamov A."/>
            <person name="Salih N.S."/>
            <person name="Samson R.A."/>
            <person name="Sandor E."/>
            <person name="Sanguinetti M."/>
            <person name="Schuetze T."/>
            <person name="Sepcic K."/>
            <person name="Shelest E."/>
            <person name="Sherlock G."/>
            <person name="Sophianopoulou V."/>
            <person name="Squina F.M."/>
            <person name="Sun H."/>
            <person name="Susca A."/>
            <person name="Todd R.B."/>
            <person name="Tsang A."/>
            <person name="Unkles S.E."/>
            <person name="van de Wiele N."/>
            <person name="van Rossen-Uffink D."/>
            <person name="Oliveira J.V."/>
            <person name="Vesth T.C."/>
            <person name="Visser J."/>
            <person name="Yu J.-H."/>
            <person name="Zhou M."/>
            <person name="Andersen M.R."/>
            <person name="Archer D.B."/>
            <person name="Baker S.E."/>
            <person name="Benoit I."/>
            <person name="Brakhage A.A."/>
            <person name="Braus G.H."/>
            <person name="Fischer R."/>
            <person name="Frisvad J.C."/>
            <person name="Goldman G.H."/>
            <person name="Houbraken J."/>
            <person name="Oakley B."/>
            <person name="Pocsi I."/>
            <person name="Scazzocchio C."/>
            <person name="Seiboth B."/>
            <person name="vanKuyk P.A."/>
            <person name="Wortman J."/>
            <person name="Dyer P.S."/>
            <person name="Grigoriev I.V."/>
        </authorList>
    </citation>
    <scope>NUCLEOTIDE SEQUENCE [LARGE SCALE GENOMIC DNA]</scope>
    <source>
        <strain evidence="3">CBS 516.65</strain>
    </source>
</reference>
<gene>
    <name evidence="2" type="ORF">ASPGLDRAFT_46015</name>
</gene>
<sequence>MPAVLQQETPHTARHCSINPDAETAMDIDDQTHVNPANYPVPNTPPGQGDQSQLQPQPQELAYMSAKGAAQPADTQSEHQTRRSETADDRDEIIRVLRDEVDTLRRARQPKRTSSGGDSQLIERLSELFERSDSRSAIEREEKRIQREKQEIREEEKRLHELAKTHWRDTRRLQGRDNYS</sequence>
<feature type="compositionally biased region" description="Basic and acidic residues" evidence="1">
    <location>
        <begin position="124"/>
        <end position="151"/>
    </location>
</feature>
<name>A0A1L9VM85_ASPGL</name>
<feature type="compositionally biased region" description="Low complexity" evidence="1">
    <location>
        <begin position="46"/>
        <end position="59"/>
    </location>
</feature>
<organism evidence="2 3">
    <name type="scientific">Aspergillus glaucus CBS 516.65</name>
    <dbReference type="NCBI Taxonomy" id="1160497"/>
    <lineage>
        <taxon>Eukaryota</taxon>
        <taxon>Fungi</taxon>
        <taxon>Dikarya</taxon>
        <taxon>Ascomycota</taxon>
        <taxon>Pezizomycotina</taxon>
        <taxon>Eurotiomycetes</taxon>
        <taxon>Eurotiomycetidae</taxon>
        <taxon>Eurotiales</taxon>
        <taxon>Aspergillaceae</taxon>
        <taxon>Aspergillus</taxon>
        <taxon>Aspergillus subgen. Aspergillus</taxon>
    </lineage>
</organism>
<feature type="region of interest" description="Disordered" evidence="1">
    <location>
        <begin position="1"/>
        <end position="151"/>
    </location>
</feature>
<dbReference type="RefSeq" id="XP_022401734.1">
    <property type="nucleotide sequence ID" value="XM_022546362.1"/>
</dbReference>